<dbReference type="AlphaFoldDB" id="A0A437QN65"/>
<evidence type="ECO:0000313" key="4">
    <source>
        <dbReference type="EMBL" id="RVU35976.1"/>
    </source>
</evidence>
<comment type="caution">
    <text evidence="4">The sequence shown here is derived from an EMBL/GenBank/DDBJ whole genome shotgun (WGS) entry which is preliminary data.</text>
</comment>
<evidence type="ECO:0000256" key="2">
    <source>
        <dbReference type="SAM" id="SignalP"/>
    </source>
</evidence>
<dbReference type="GO" id="GO:0016020">
    <property type="term" value="C:membrane"/>
    <property type="evidence" value="ECO:0007669"/>
    <property type="project" value="UniProtKB-UniRule"/>
</dbReference>
<dbReference type="Gene3D" id="3.30.1330.60">
    <property type="entry name" value="OmpA-like domain"/>
    <property type="match status" value="1"/>
</dbReference>
<evidence type="ECO:0000259" key="3">
    <source>
        <dbReference type="PROSITE" id="PS51123"/>
    </source>
</evidence>
<dbReference type="Pfam" id="PF00691">
    <property type="entry name" value="OmpA"/>
    <property type="match status" value="1"/>
</dbReference>
<dbReference type="PROSITE" id="PS51123">
    <property type="entry name" value="OMPA_2"/>
    <property type="match status" value="1"/>
</dbReference>
<reference evidence="5" key="1">
    <citation type="submission" date="2019-01" db="EMBL/GenBank/DDBJ databases">
        <title>Gri0909 isolated from a small marine red alga.</title>
        <authorList>
            <person name="Kim J."/>
            <person name="Jeong S.E."/>
            <person name="Jeon C.O."/>
        </authorList>
    </citation>
    <scope>NUCLEOTIDE SEQUENCE [LARGE SCALE GENOMIC DNA]</scope>
    <source>
        <strain evidence="5">Gri0909</strain>
    </source>
</reference>
<dbReference type="EMBL" id="SADE01000002">
    <property type="protein sequence ID" value="RVU35976.1"/>
    <property type="molecule type" value="Genomic_DNA"/>
</dbReference>
<gene>
    <name evidence="4" type="ORF">EOI86_12050</name>
</gene>
<dbReference type="InterPro" id="IPR006665">
    <property type="entry name" value="OmpA-like"/>
</dbReference>
<protein>
    <submittedName>
        <fullName evidence="4">OmpA family protein</fullName>
    </submittedName>
</protein>
<dbReference type="Proteomes" id="UP000287447">
    <property type="component" value="Unassembled WGS sequence"/>
</dbReference>
<name>A0A437QN65_9PROT</name>
<dbReference type="PANTHER" id="PTHR30329:SF21">
    <property type="entry name" value="LIPOPROTEIN YIAD-RELATED"/>
    <property type="match status" value="1"/>
</dbReference>
<feature type="chain" id="PRO_5019170886" evidence="2">
    <location>
        <begin position="25"/>
        <end position="202"/>
    </location>
</feature>
<evidence type="ECO:0000313" key="5">
    <source>
        <dbReference type="Proteomes" id="UP000287447"/>
    </source>
</evidence>
<dbReference type="CDD" id="cd07185">
    <property type="entry name" value="OmpA_C-like"/>
    <property type="match status" value="1"/>
</dbReference>
<evidence type="ECO:0000256" key="1">
    <source>
        <dbReference type="PROSITE-ProRule" id="PRU00473"/>
    </source>
</evidence>
<keyword evidence="1" id="KW-0472">Membrane</keyword>
<proteinExistence type="predicted"/>
<feature type="domain" description="OmpA-like" evidence="3">
    <location>
        <begin position="88"/>
        <end position="202"/>
    </location>
</feature>
<keyword evidence="5" id="KW-1185">Reference proteome</keyword>
<dbReference type="RefSeq" id="WP_127765453.1">
    <property type="nucleotide sequence ID" value="NZ_SADE01000002.1"/>
</dbReference>
<sequence length="202" mass="21391">MSIGANTVLRGVALSVFLMLAACARDTVTLLPGADGGSSGTVAVLSEDGESIALINEPYQVGSVRGDAVSTRTASAEEVETNYGDLIRTLPAEPAIYVLYFEEGTTNLMQRSAPEMKKLLADVAERPGAEVQVTGHTDAVGKAADNDILSLQRAARVRDLLIGMGVPPGDVISVGRGERALLIETEDEVEEPRNRRVEVTVR</sequence>
<dbReference type="SUPFAM" id="SSF103088">
    <property type="entry name" value="OmpA-like"/>
    <property type="match status" value="1"/>
</dbReference>
<feature type="signal peptide" evidence="2">
    <location>
        <begin position="1"/>
        <end position="24"/>
    </location>
</feature>
<keyword evidence="2" id="KW-0732">Signal</keyword>
<dbReference type="PANTHER" id="PTHR30329">
    <property type="entry name" value="STATOR ELEMENT OF FLAGELLAR MOTOR COMPLEX"/>
    <property type="match status" value="1"/>
</dbReference>
<dbReference type="InterPro" id="IPR050330">
    <property type="entry name" value="Bact_OuterMem_StrucFunc"/>
</dbReference>
<accession>A0A437QN65</accession>
<dbReference type="OrthoDB" id="189250at2"/>
<dbReference type="InterPro" id="IPR036737">
    <property type="entry name" value="OmpA-like_sf"/>
</dbReference>
<organism evidence="4 5">
    <name type="scientific">Hwanghaeella grinnelliae</name>
    <dbReference type="NCBI Taxonomy" id="2500179"/>
    <lineage>
        <taxon>Bacteria</taxon>
        <taxon>Pseudomonadati</taxon>
        <taxon>Pseudomonadota</taxon>
        <taxon>Alphaproteobacteria</taxon>
        <taxon>Rhodospirillales</taxon>
        <taxon>Rhodospirillaceae</taxon>
        <taxon>Hwanghaeella</taxon>
    </lineage>
</organism>